<feature type="transmembrane region" description="Helical" evidence="7">
    <location>
        <begin position="142"/>
        <end position="161"/>
    </location>
</feature>
<feature type="transmembrane region" description="Helical" evidence="7">
    <location>
        <begin position="39"/>
        <end position="57"/>
    </location>
</feature>
<keyword evidence="5 7" id="KW-1133">Transmembrane helix</keyword>
<keyword evidence="6 7" id="KW-0472">Membrane</keyword>
<feature type="transmembrane region" description="Helical" evidence="7">
    <location>
        <begin position="112"/>
        <end position="130"/>
    </location>
</feature>
<evidence type="ECO:0000256" key="5">
    <source>
        <dbReference type="ARBA" id="ARBA00022989"/>
    </source>
</evidence>
<dbReference type="GO" id="GO:0005886">
    <property type="term" value="C:plasma membrane"/>
    <property type="evidence" value="ECO:0007669"/>
    <property type="project" value="UniProtKB-SubCell"/>
</dbReference>
<sequence length="162" mass="17338">MNIIKIGLLYLFLVALAYFWSFRHNRQQAATAIKIGAKTLASLLPLLLAIFALVGLFKEFLPPKMIETVLGEGNKSLSLLLGGLFGAISIGPPLAAYPIAGSLLTAGAWPPAVAAFIMSWISVGIVTLPFEAKIFSWRFALIRNLLTLITSMLAGLLLGGLL</sequence>
<feature type="transmembrane region" description="Helical" evidence="7">
    <location>
        <begin position="77"/>
        <end position="100"/>
    </location>
</feature>
<protein>
    <recommendedName>
        <fullName evidence="9">Permease</fullName>
    </recommendedName>
</protein>
<evidence type="ECO:0000256" key="3">
    <source>
        <dbReference type="ARBA" id="ARBA00022475"/>
    </source>
</evidence>
<dbReference type="Pfam" id="PF03773">
    <property type="entry name" value="ArsP_1"/>
    <property type="match status" value="1"/>
</dbReference>
<dbReference type="EMBL" id="UOEX01000033">
    <property type="protein sequence ID" value="VAW33410.1"/>
    <property type="molecule type" value="Genomic_DNA"/>
</dbReference>
<accession>A0A3B0UX92</accession>
<evidence type="ECO:0000256" key="4">
    <source>
        <dbReference type="ARBA" id="ARBA00022692"/>
    </source>
</evidence>
<dbReference type="AlphaFoldDB" id="A0A3B0UX92"/>
<gene>
    <name evidence="8" type="ORF">MNBD_DELTA03-2</name>
</gene>
<comment type="subcellular location">
    <subcellularLocation>
        <location evidence="1">Cell membrane</location>
        <topology evidence="1">Multi-pass membrane protein</topology>
    </subcellularLocation>
</comment>
<dbReference type="InterPro" id="IPR005524">
    <property type="entry name" value="DUF318"/>
</dbReference>
<proteinExistence type="inferred from homology"/>
<name>A0A3B0UX92_9ZZZZ</name>
<evidence type="ECO:0000256" key="6">
    <source>
        <dbReference type="ARBA" id="ARBA00023136"/>
    </source>
</evidence>
<evidence type="ECO:0000256" key="1">
    <source>
        <dbReference type="ARBA" id="ARBA00004651"/>
    </source>
</evidence>
<reference evidence="8" key="1">
    <citation type="submission" date="2018-06" db="EMBL/GenBank/DDBJ databases">
        <authorList>
            <person name="Zhirakovskaya E."/>
        </authorList>
    </citation>
    <scope>NUCLEOTIDE SEQUENCE</scope>
</reference>
<organism evidence="8">
    <name type="scientific">hydrothermal vent metagenome</name>
    <dbReference type="NCBI Taxonomy" id="652676"/>
    <lineage>
        <taxon>unclassified sequences</taxon>
        <taxon>metagenomes</taxon>
        <taxon>ecological metagenomes</taxon>
    </lineage>
</organism>
<evidence type="ECO:0008006" key="9">
    <source>
        <dbReference type="Google" id="ProtNLM"/>
    </source>
</evidence>
<evidence type="ECO:0000256" key="7">
    <source>
        <dbReference type="SAM" id="Phobius"/>
    </source>
</evidence>
<evidence type="ECO:0000256" key="2">
    <source>
        <dbReference type="ARBA" id="ARBA00006386"/>
    </source>
</evidence>
<evidence type="ECO:0000313" key="8">
    <source>
        <dbReference type="EMBL" id="VAW33410.1"/>
    </source>
</evidence>
<comment type="similarity">
    <text evidence="2">Belongs to the UPF0718 family.</text>
</comment>
<keyword evidence="3" id="KW-1003">Cell membrane</keyword>
<keyword evidence="4 7" id="KW-0812">Transmembrane</keyword>